<feature type="compositionally biased region" description="Basic and acidic residues" evidence="1">
    <location>
        <begin position="566"/>
        <end position="587"/>
    </location>
</feature>
<sequence length="859" mass="96647">MAENTGWDASTIAAVAALVVACLAFLVASAQVLQQYFITGQLIRLCDSVVYGPLPGQGRRVWQFSQFRFRVLYSIPNISLDTELWPSVSPHVKSYATGQHSFPSLTGHGVDHVDKKSIYSNGSVHGFTDTAAPAQRASHRSWTRPKFNFWNNGEADSTSRSSLKGHDVGPGEASWVSFCRATELHCGQSMRIDFSVHDADRCPIDLPTAPMQVSMRDIVVMGLMAGMEVTQCSFSEKSVSMQGEIGTITSASHPVLGPILHFAPRIVHLPRPGALGVSRSDDRGEVDARWISRTWGTCTVANKYYNDKTRRKARRLDERWLEDRKGERYFDIVLPDGGTPSRRPRNDRSERQSEGATEGKAHHSTLSKETSRARYRLHRYDRDGNWTIARIPEQPTLRGSMQNATTQEKEPSIKDASNNSKFHPCRPSYRATVEDYPEEEDEHDHDSQAKVPTWTATVEDELGADDSELPAGTPPVTTKRISSELAVDVNLEGFDRAQIALAKQAERREKLKAVERDKRLVEHSISRGAMTSPYQPRQQLLLTNAPHNEEDVKKDEDRAGPTTAEEDARRRETKRFEQREQREKERKERQILGDRVANMTGMDMFWFCQVDIYQGFWATEWPQTQGTPLQSALVGGITVVLECLLGFLPNDALTYTGASAQTLASFQRTAANWLFLGYISYPAYALNARGGTIANGFYREVLVPAFGSVPIPALELLYSYEWQVDSNTRDAKSHAEELNVELMRLDSWLSYVGRMEEIADGPNRMLKRTPGLIAVLMEEFEHDFQYIDLSTMEGGLQAIQNQCAIVMDWMMDEDLTEQEQLYLLVALLRAFKVAQCVHVGADTKDLYSILTKDIQVHLV</sequence>
<feature type="region of interest" description="Disordered" evidence="1">
    <location>
        <begin position="394"/>
        <end position="427"/>
    </location>
</feature>
<gene>
    <name evidence="2" type="ORF">B9Z65_2115</name>
</gene>
<feature type="compositionally biased region" description="Basic and acidic residues" evidence="1">
    <location>
        <begin position="344"/>
        <end position="361"/>
    </location>
</feature>
<feature type="region of interest" description="Disordered" evidence="1">
    <location>
        <begin position="331"/>
        <end position="371"/>
    </location>
</feature>
<accession>A0A2P7YN27</accession>
<name>A0A2P7YN27_9PEZI</name>
<evidence type="ECO:0000313" key="3">
    <source>
        <dbReference type="Proteomes" id="UP000243723"/>
    </source>
</evidence>
<dbReference type="OrthoDB" id="42525at2759"/>
<evidence type="ECO:0000313" key="2">
    <source>
        <dbReference type="EMBL" id="PSK37373.1"/>
    </source>
</evidence>
<protein>
    <submittedName>
        <fullName evidence="2">Uncharacterized protein</fullName>
    </submittedName>
</protein>
<feature type="compositionally biased region" description="Polar residues" evidence="1">
    <location>
        <begin position="397"/>
        <end position="406"/>
    </location>
</feature>
<proteinExistence type="predicted"/>
<comment type="caution">
    <text evidence="2">The sequence shown here is derived from an EMBL/GenBank/DDBJ whole genome shotgun (WGS) entry which is preliminary data.</text>
</comment>
<reference evidence="2 3" key="1">
    <citation type="submission" date="2017-05" db="EMBL/GenBank/DDBJ databases">
        <title>Draft genome sequence of Elsinoe australis.</title>
        <authorList>
            <person name="Cheng Q."/>
        </authorList>
    </citation>
    <scope>NUCLEOTIDE SEQUENCE [LARGE SCALE GENOMIC DNA]</scope>
    <source>
        <strain evidence="2 3">NL1</strain>
    </source>
</reference>
<dbReference type="EMBL" id="NHZQ01000412">
    <property type="protein sequence ID" value="PSK37373.1"/>
    <property type="molecule type" value="Genomic_DNA"/>
</dbReference>
<feature type="region of interest" description="Disordered" evidence="1">
    <location>
        <begin position="544"/>
        <end position="587"/>
    </location>
</feature>
<dbReference type="AlphaFoldDB" id="A0A2P7YN27"/>
<keyword evidence="3" id="KW-1185">Reference proteome</keyword>
<feature type="compositionally biased region" description="Basic and acidic residues" evidence="1">
    <location>
        <begin position="547"/>
        <end position="559"/>
    </location>
</feature>
<organism evidence="2 3">
    <name type="scientific">Elsinoe australis</name>
    <dbReference type="NCBI Taxonomy" id="40998"/>
    <lineage>
        <taxon>Eukaryota</taxon>
        <taxon>Fungi</taxon>
        <taxon>Dikarya</taxon>
        <taxon>Ascomycota</taxon>
        <taxon>Pezizomycotina</taxon>
        <taxon>Dothideomycetes</taxon>
        <taxon>Dothideomycetidae</taxon>
        <taxon>Myriangiales</taxon>
        <taxon>Elsinoaceae</taxon>
        <taxon>Elsinoe</taxon>
    </lineage>
</organism>
<dbReference type="Proteomes" id="UP000243723">
    <property type="component" value="Unassembled WGS sequence"/>
</dbReference>
<evidence type="ECO:0000256" key="1">
    <source>
        <dbReference type="SAM" id="MobiDB-lite"/>
    </source>
</evidence>